<dbReference type="InterPro" id="IPR001611">
    <property type="entry name" value="Leu-rich_rpt"/>
</dbReference>
<keyword evidence="1" id="KW-0343">GTPase activation</keyword>
<dbReference type="OrthoDB" id="333024at2759"/>
<organism evidence="4 5">
    <name type="scientific">Coemansia brasiliensis</name>
    <dbReference type="NCBI Taxonomy" id="2650707"/>
    <lineage>
        <taxon>Eukaryota</taxon>
        <taxon>Fungi</taxon>
        <taxon>Fungi incertae sedis</taxon>
        <taxon>Zoopagomycota</taxon>
        <taxon>Kickxellomycotina</taxon>
        <taxon>Kickxellomycetes</taxon>
        <taxon>Kickxellales</taxon>
        <taxon>Kickxellaceae</taxon>
        <taxon>Coemansia</taxon>
    </lineage>
</organism>
<dbReference type="SMART" id="SM00368">
    <property type="entry name" value="LRR_RI"/>
    <property type="match status" value="8"/>
</dbReference>
<evidence type="ECO:0000313" key="5">
    <source>
        <dbReference type="Proteomes" id="UP001139887"/>
    </source>
</evidence>
<dbReference type="GO" id="GO:0006913">
    <property type="term" value="P:nucleocytoplasmic transport"/>
    <property type="evidence" value="ECO:0007669"/>
    <property type="project" value="TreeGrafter"/>
</dbReference>
<dbReference type="GO" id="GO:0031267">
    <property type="term" value="F:small GTPase binding"/>
    <property type="evidence" value="ECO:0007669"/>
    <property type="project" value="TreeGrafter"/>
</dbReference>
<dbReference type="PANTHER" id="PTHR24113">
    <property type="entry name" value="RAN GTPASE-ACTIVATING PROTEIN 1"/>
    <property type="match status" value="1"/>
</dbReference>
<protein>
    <recommendedName>
        <fullName evidence="6">RNI-like protein</fullName>
    </recommendedName>
</protein>
<accession>A0A9W8LYF6</accession>
<keyword evidence="5" id="KW-1185">Reference proteome</keyword>
<dbReference type="PANTHER" id="PTHR24113:SF12">
    <property type="entry name" value="RAN GTPASE-ACTIVATING PROTEIN 1"/>
    <property type="match status" value="1"/>
</dbReference>
<evidence type="ECO:0008006" key="6">
    <source>
        <dbReference type="Google" id="ProtNLM"/>
    </source>
</evidence>
<dbReference type="InterPro" id="IPR032675">
    <property type="entry name" value="LRR_dom_sf"/>
</dbReference>
<evidence type="ECO:0000256" key="2">
    <source>
        <dbReference type="ARBA" id="ARBA00022614"/>
    </source>
</evidence>
<evidence type="ECO:0000256" key="3">
    <source>
        <dbReference type="ARBA" id="ARBA00022737"/>
    </source>
</evidence>
<keyword evidence="2" id="KW-0433">Leucine-rich repeat</keyword>
<dbReference type="GO" id="GO:0005634">
    <property type="term" value="C:nucleus"/>
    <property type="evidence" value="ECO:0007669"/>
    <property type="project" value="TreeGrafter"/>
</dbReference>
<dbReference type="Proteomes" id="UP001139887">
    <property type="component" value="Unassembled WGS sequence"/>
</dbReference>
<name>A0A9W8LYF6_9FUNG</name>
<dbReference type="Pfam" id="PF13516">
    <property type="entry name" value="LRR_6"/>
    <property type="match status" value="5"/>
</dbReference>
<gene>
    <name evidence="4" type="ORF">IWW36_004796</name>
</gene>
<proteinExistence type="predicted"/>
<dbReference type="GO" id="GO:0005829">
    <property type="term" value="C:cytosol"/>
    <property type="evidence" value="ECO:0007669"/>
    <property type="project" value="TreeGrafter"/>
</dbReference>
<dbReference type="GO" id="GO:0048471">
    <property type="term" value="C:perinuclear region of cytoplasm"/>
    <property type="evidence" value="ECO:0007669"/>
    <property type="project" value="TreeGrafter"/>
</dbReference>
<dbReference type="SUPFAM" id="SSF52047">
    <property type="entry name" value="RNI-like"/>
    <property type="match status" value="1"/>
</dbReference>
<evidence type="ECO:0000256" key="1">
    <source>
        <dbReference type="ARBA" id="ARBA00022468"/>
    </source>
</evidence>
<evidence type="ECO:0000313" key="4">
    <source>
        <dbReference type="EMBL" id="KAJ2845397.1"/>
    </source>
</evidence>
<dbReference type="InterPro" id="IPR027038">
    <property type="entry name" value="RanGap"/>
</dbReference>
<dbReference type="Gene3D" id="3.80.10.10">
    <property type="entry name" value="Ribonuclease Inhibitor"/>
    <property type="match status" value="3"/>
</dbReference>
<dbReference type="GO" id="GO:0005096">
    <property type="term" value="F:GTPase activator activity"/>
    <property type="evidence" value="ECO:0007669"/>
    <property type="project" value="UniProtKB-KW"/>
</dbReference>
<dbReference type="AlphaFoldDB" id="A0A9W8LYF6"/>
<dbReference type="EMBL" id="JANBUW010000810">
    <property type="protein sequence ID" value="KAJ2845397.1"/>
    <property type="molecule type" value="Genomic_DNA"/>
</dbReference>
<keyword evidence="3" id="KW-0677">Repeat</keyword>
<reference evidence="4" key="1">
    <citation type="submission" date="2022-07" db="EMBL/GenBank/DDBJ databases">
        <title>Phylogenomic reconstructions and comparative analyses of Kickxellomycotina fungi.</title>
        <authorList>
            <person name="Reynolds N.K."/>
            <person name="Stajich J.E."/>
            <person name="Barry K."/>
            <person name="Grigoriev I.V."/>
            <person name="Crous P."/>
            <person name="Smith M.E."/>
        </authorList>
    </citation>
    <scope>NUCLEOTIDE SEQUENCE</scope>
    <source>
        <strain evidence="4">NRRL 1566</strain>
    </source>
</reference>
<comment type="caution">
    <text evidence="4">The sequence shown here is derived from an EMBL/GenBank/DDBJ whole genome shotgun (WGS) entry which is preliminary data.</text>
</comment>
<sequence length="405" mass="44763">MQPYLRSLSLRDNPIEQTGIRRLLSALSRGCRELQMLDLSGNLLRSSGACILAQYLLESGKGIEVLDISSNGITFDGARELAHVLRPEFNLSLKSLNLDMNQLEGSGCELIGRALAQNKNLQVLGLSQNNLFDNGCHSLFTSLDENTTLQSLNISGNFITHIGARAIQTYLQNGNKRANHDGIHCGLRSLDISANSLGDEGIEALCTGLGNNRHLLDLIANNIEVTDDGMPSIRKVLEAGATSTPSLLTLSLRHNHRLSRNGYEELAKGSRHNRHILRIVADLHFAGWDEVWSKVEMVLIRNTIYAVEKCRVPLLMVARGRILLHGHTQQCQTDANWITRLPVEILQMILTALDKYGVLSREQQIRALAIACNSSKRFSSKSELLAAVLGGDYLFAMDMINTIYS</sequence>